<gene>
    <name evidence="1" type="ORF">SAMN02927903_03360</name>
</gene>
<dbReference type="OrthoDB" id="1493702at2"/>
<dbReference type="Proteomes" id="UP000199354">
    <property type="component" value="Unassembled WGS sequence"/>
</dbReference>
<protein>
    <recommendedName>
        <fullName evidence="3">Lipoprotein</fullName>
    </recommendedName>
</protein>
<reference evidence="1 2" key="1">
    <citation type="submission" date="2016-10" db="EMBL/GenBank/DDBJ databases">
        <authorList>
            <person name="de Groot N.N."/>
        </authorList>
    </citation>
    <scope>NUCLEOTIDE SEQUENCE [LARGE SCALE GENOMIC DNA]</scope>
    <source>
        <strain evidence="1 2">CGMCC 1.7031</strain>
    </source>
</reference>
<dbReference type="EMBL" id="FMVF01000052">
    <property type="protein sequence ID" value="SCZ01242.1"/>
    <property type="molecule type" value="Genomic_DNA"/>
</dbReference>
<dbReference type="RefSeq" id="WP_091147417.1">
    <property type="nucleotide sequence ID" value="NZ_FMVF01000052.1"/>
</dbReference>
<evidence type="ECO:0000313" key="2">
    <source>
        <dbReference type="Proteomes" id="UP000199354"/>
    </source>
</evidence>
<keyword evidence="2" id="KW-1185">Reference proteome</keyword>
<evidence type="ECO:0000313" key="1">
    <source>
        <dbReference type="EMBL" id="SCZ01242.1"/>
    </source>
</evidence>
<sequence>MQKTTFILLILFAFGCTKKEHLIEIYTFKTRANNLNGINAEKYLLDNKKIDPEFIYEIGKTTTIDTLKQELIYAGEFKIEVTNLNTLPFITDKEILSLDTEQSKLKLSKSACEKISQLPGFHREGLQFVITDNRIPIFSGYFWSTFSSYGSHWYCLSYKPKQENCNEQFFDLTKADGMKSPMGTRVNFRNFNKMVESFKYSNRLNK</sequence>
<proteinExistence type="predicted"/>
<dbReference type="AlphaFoldDB" id="A0A1G5KKX7"/>
<accession>A0A1G5KKX7</accession>
<name>A0A1G5KKX7_9FLAO</name>
<dbReference type="PROSITE" id="PS51257">
    <property type="entry name" value="PROKAR_LIPOPROTEIN"/>
    <property type="match status" value="1"/>
</dbReference>
<organism evidence="1 2">
    <name type="scientific">Flavobacterium caeni</name>
    <dbReference type="NCBI Taxonomy" id="490189"/>
    <lineage>
        <taxon>Bacteria</taxon>
        <taxon>Pseudomonadati</taxon>
        <taxon>Bacteroidota</taxon>
        <taxon>Flavobacteriia</taxon>
        <taxon>Flavobacteriales</taxon>
        <taxon>Flavobacteriaceae</taxon>
        <taxon>Flavobacterium</taxon>
    </lineage>
</organism>
<evidence type="ECO:0008006" key="3">
    <source>
        <dbReference type="Google" id="ProtNLM"/>
    </source>
</evidence>